<organism evidence="3 4">
    <name type="scientific">Oxynema aestuarii AP17</name>
    <dbReference type="NCBI Taxonomy" id="2064643"/>
    <lineage>
        <taxon>Bacteria</taxon>
        <taxon>Bacillati</taxon>
        <taxon>Cyanobacteriota</taxon>
        <taxon>Cyanophyceae</taxon>
        <taxon>Oscillatoriophycideae</taxon>
        <taxon>Oscillatoriales</taxon>
        <taxon>Oscillatoriaceae</taxon>
        <taxon>Oxynema</taxon>
        <taxon>Oxynema aestuarii</taxon>
    </lineage>
</organism>
<protein>
    <submittedName>
        <fullName evidence="3">WecB/TagA/CpsF family glycosyltransferase</fullName>
    </submittedName>
</protein>
<accession>A0A6H1TYI9</accession>
<dbReference type="PANTHER" id="PTHR34136:SF1">
    <property type="entry name" value="UDP-N-ACETYL-D-MANNOSAMINURONIC ACID TRANSFERASE"/>
    <property type="match status" value="1"/>
</dbReference>
<name>A0A6H1TYI9_9CYAN</name>
<dbReference type="RefSeq" id="WP_168569627.1">
    <property type="nucleotide sequence ID" value="NZ_CP051167.1"/>
</dbReference>
<evidence type="ECO:0000313" key="3">
    <source>
        <dbReference type="EMBL" id="QIZ71475.1"/>
    </source>
</evidence>
<dbReference type="InterPro" id="IPR004629">
    <property type="entry name" value="WecG_TagA_CpsF"/>
</dbReference>
<dbReference type="CDD" id="cd06533">
    <property type="entry name" value="Glyco_transf_WecG_TagA"/>
    <property type="match status" value="1"/>
</dbReference>
<evidence type="ECO:0000256" key="1">
    <source>
        <dbReference type="ARBA" id="ARBA00022676"/>
    </source>
</evidence>
<sequence length="268" mass="30197">MINRGKYPVLGVQISAIDYEYAVDAIVRAAKSRSPLAVSALAVHGVMTGFYDSVHRRRLNGLDLVTPDGQPVRWALNWIHGVKLPDRVYGPTMTLKVLTAAASEGVPVYFYGSKQETLDQLLDNLKRKFPNLKVVGAEPSKFRRLNPEEKQEVIQRIKDSGAAIAFVGLGCPRQEVWAYEYRDELSMPLLAVGAAFDFHAGVLPQAPSWMQNLGLEWLFRLIQEPGRLWKRYLFLNPVYLTFVFLEMLSVSKRAVLMPDGKEPEESYG</sequence>
<dbReference type="AlphaFoldDB" id="A0A6H1TYI9"/>
<dbReference type="EMBL" id="CP051167">
    <property type="protein sequence ID" value="QIZ71475.1"/>
    <property type="molecule type" value="Genomic_DNA"/>
</dbReference>
<dbReference type="PANTHER" id="PTHR34136">
    <property type="match status" value="1"/>
</dbReference>
<dbReference type="KEGG" id="oxy:HCG48_13535"/>
<evidence type="ECO:0000313" key="4">
    <source>
        <dbReference type="Proteomes" id="UP000500857"/>
    </source>
</evidence>
<keyword evidence="4" id="KW-1185">Reference proteome</keyword>
<gene>
    <name evidence="3" type="ORF">HCG48_13535</name>
</gene>
<dbReference type="GO" id="GO:0016758">
    <property type="term" value="F:hexosyltransferase activity"/>
    <property type="evidence" value="ECO:0007669"/>
    <property type="project" value="TreeGrafter"/>
</dbReference>
<keyword evidence="1" id="KW-0328">Glycosyltransferase</keyword>
<reference evidence="3 4" key="1">
    <citation type="submission" date="2020-04" db="EMBL/GenBank/DDBJ databases">
        <authorList>
            <person name="Basu S."/>
            <person name="Maruthanayagam V."/>
            <person name="Chakraborty S."/>
            <person name="Pramanik A."/>
            <person name="Mukherjee J."/>
            <person name="Brink B."/>
        </authorList>
    </citation>
    <scope>NUCLEOTIDE SEQUENCE [LARGE SCALE GENOMIC DNA]</scope>
    <source>
        <strain evidence="3 4">AP17</strain>
    </source>
</reference>
<dbReference type="Proteomes" id="UP000500857">
    <property type="component" value="Chromosome"/>
</dbReference>
<evidence type="ECO:0000256" key="2">
    <source>
        <dbReference type="ARBA" id="ARBA00022679"/>
    </source>
</evidence>
<dbReference type="NCBIfam" id="TIGR00696">
    <property type="entry name" value="wecG_tagA_cpsF"/>
    <property type="match status" value="1"/>
</dbReference>
<dbReference type="Pfam" id="PF03808">
    <property type="entry name" value="Glyco_tran_WecG"/>
    <property type="match status" value="1"/>
</dbReference>
<keyword evidence="2 3" id="KW-0808">Transferase</keyword>
<proteinExistence type="predicted"/>